<dbReference type="InterPro" id="IPR036869">
    <property type="entry name" value="J_dom_sf"/>
</dbReference>
<evidence type="ECO:0008006" key="4">
    <source>
        <dbReference type="Google" id="ProtNLM"/>
    </source>
</evidence>
<name>A0A5P3XF29_PARBF</name>
<evidence type="ECO:0000313" key="2">
    <source>
        <dbReference type="EMBL" id="QEZ68943.1"/>
    </source>
</evidence>
<dbReference type="Gene3D" id="1.10.287.110">
    <property type="entry name" value="DnaJ domain"/>
    <property type="match status" value="1"/>
</dbReference>
<keyword evidence="1" id="KW-0235">DNA replication</keyword>
<dbReference type="AlphaFoldDB" id="A0A5P3XF29"/>
<sequence>MRKLIKIKKEYYTTYKERSKQWDELRKVKDKEKLKEYEEFREKFKTLHYNEIMVKYKEGYEKGLIDGVLKSKEFKNNYSGNNSDIGEDEKKLLKEAFKLLSHKHHPDKGGSTEKMAIINNLKEKIL</sequence>
<accession>A0A5P3XF29</accession>
<reference evidence="2 3" key="1">
    <citation type="submission" date="2018-09" db="EMBL/GenBank/DDBJ databases">
        <title>A clostridial neurotoxin that targets Anopheles mosquitoes.</title>
        <authorList>
            <person name="Contreras E."/>
            <person name="Masuyer G."/>
            <person name="Qureshi N."/>
            <person name="Chawla S."/>
            <person name="Lim H.L."/>
            <person name="Chen J."/>
            <person name="Stenmark P."/>
            <person name="Gill S."/>
        </authorList>
    </citation>
    <scope>NUCLEOTIDE SEQUENCE [LARGE SCALE GENOMIC DNA]</scope>
    <source>
        <strain evidence="2 3">Cbm</strain>
    </source>
</reference>
<dbReference type="EMBL" id="CP032452">
    <property type="protein sequence ID" value="QEZ68943.1"/>
    <property type="molecule type" value="Genomic_DNA"/>
</dbReference>
<evidence type="ECO:0000256" key="1">
    <source>
        <dbReference type="ARBA" id="ARBA00022705"/>
    </source>
</evidence>
<dbReference type="GO" id="GO:0006260">
    <property type="term" value="P:DNA replication"/>
    <property type="evidence" value="ECO:0007669"/>
    <property type="project" value="UniProtKB-KW"/>
</dbReference>
<protein>
    <recommendedName>
        <fullName evidence="4">J domain-containing protein</fullName>
    </recommendedName>
</protein>
<evidence type="ECO:0000313" key="3">
    <source>
        <dbReference type="Proteomes" id="UP000326961"/>
    </source>
</evidence>
<proteinExistence type="predicted"/>
<gene>
    <name evidence="2" type="ORF">D4A35_08350</name>
</gene>
<organism evidence="2 3">
    <name type="scientific">Paraclostridium bifermentans</name>
    <name type="common">Clostridium bifermentans</name>
    <dbReference type="NCBI Taxonomy" id="1490"/>
    <lineage>
        <taxon>Bacteria</taxon>
        <taxon>Bacillati</taxon>
        <taxon>Bacillota</taxon>
        <taxon>Clostridia</taxon>
        <taxon>Peptostreptococcales</taxon>
        <taxon>Peptostreptococcaceae</taxon>
        <taxon>Paraclostridium</taxon>
    </lineage>
</organism>
<dbReference type="RefSeq" id="WP_150886634.1">
    <property type="nucleotide sequence ID" value="NZ_CP032452.1"/>
</dbReference>
<dbReference type="Proteomes" id="UP000326961">
    <property type="component" value="Chromosome"/>
</dbReference>
<dbReference type="SUPFAM" id="SSF46565">
    <property type="entry name" value="Chaperone J-domain"/>
    <property type="match status" value="1"/>
</dbReference>